<reference evidence="2" key="1">
    <citation type="submission" date="2017-08" db="EMBL/GenBank/DDBJ databases">
        <authorList>
            <person name="Varghese N."/>
            <person name="Submissions S."/>
        </authorList>
    </citation>
    <scope>NUCLEOTIDE SEQUENCE [LARGE SCALE GENOMIC DNA]</scope>
    <source>
        <strain evidence="2">JC23</strain>
    </source>
</reference>
<dbReference type="EMBL" id="OBQC01000003">
    <property type="protein sequence ID" value="SOC37074.1"/>
    <property type="molecule type" value="Genomic_DNA"/>
</dbReference>
<evidence type="ECO:0000313" key="1">
    <source>
        <dbReference type="EMBL" id="SOC37074.1"/>
    </source>
</evidence>
<keyword evidence="2" id="KW-1185">Reference proteome</keyword>
<gene>
    <name evidence="1" type="ORF">SAMN05877842_1035</name>
</gene>
<evidence type="ECO:0000313" key="2">
    <source>
        <dbReference type="Proteomes" id="UP000219252"/>
    </source>
</evidence>
<dbReference type="AlphaFoldDB" id="A0A285U550"/>
<protein>
    <submittedName>
        <fullName evidence="1">Uncharacterized protein</fullName>
    </submittedName>
</protein>
<sequence>MGYYKFSFMIDGDLYKQIVRNKNIDSDRKKHNLRALNSVKLIEEGKLPKISGREFLNELRNKNTND</sequence>
<name>A0A285U550_9BACL</name>
<accession>A0A285U550</accession>
<dbReference type="RefSeq" id="WP_097148664.1">
    <property type="nucleotide sequence ID" value="NZ_OBQC01000003.1"/>
</dbReference>
<proteinExistence type="predicted"/>
<dbReference type="Proteomes" id="UP000219252">
    <property type="component" value="Unassembled WGS sequence"/>
</dbReference>
<organism evidence="1 2">
    <name type="scientific">Ureibacillus acetophenoni</name>
    <dbReference type="NCBI Taxonomy" id="614649"/>
    <lineage>
        <taxon>Bacteria</taxon>
        <taxon>Bacillati</taxon>
        <taxon>Bacillota</taxon>
        <taxon>Bacilli</taxon>
        <taxon>Bacillales</taxon>
        <taxon>Caryophanaceae</taxon>
        <taxon>Ureibacillus</taxon>
    </lineage>
</organism>